<keyword evidence="5" id="KW-1185">Reference proteome</keyword>
<dbReference type="Proteomes" id="UP000616114">
    <property type="component" value="Unassembled WGS sequence"/>
</dbReference>
<comment type="caution">
    <text evidence="4">The sequence shown here is derived from an EMBL/GenBank/DDBJ whole genome shotgun (WGS) entry which is preliminary data.</text>
</comment>
<feature type="chain" id="PRO_5035205733" description="Minor silk ampullate protein" evidence="3">
    <location>
        <begin position="36"/>
        <end position="436"/>
    </location>
</feature>
<feature type="transmembrane region" description="Helical" evidence="2">
    <location>
        <begin position="254"/>
        <end position="272"/>
    </location>
</feature>
<organism evidence="4 5">
    <name type="scientific">Sediminivirga luteola</name>
    <dbReference type="NCBI Taxonomy" id="1774748"/>
    <lineage>
        <taxon>Bacteria</taxon>
        <taxon>Bacillati</taxon>
        <taxon>Actinomycetota</taxon>
        <taxon>Actinomycetes</taxon>
        <taxon>Micrococcales</taxon>
        <taxon>Brevibacteriaceae</taxon>
        <taxon>Sediminivirga</taxon>
    </lineage>
</organism>
<keyword evidence="2" id="KW-0472">Membrane</keyword>
<evidence type="ECO:0000256" key="1">
    <source>
        <dbReference type="SAM" id="MobiDB-lite"/>
    </source>
</evidence>
<feature type="region of interest" description="Disordered" evidence="1">
    <location>
        <begin position="300"/>
        <end position="325"/>
    </location>
</feature>
<feature type="transmembrane region" description="Helical" evidence="2">
    <location>
        <begin position="59"/>
        <end position="77"/>
    </location>
</feature>
<feature type="signal peptide" evidence="3">
    <location>
        <begin position="1"/>
        <end position="35"/>
    </location>
</feature>
<feature type="compositionally biased region" description="Gly residues" evidence="1">
    <location>
        <begin position="193"/>
        <end position="202"/>
    </location>
</feature>
<keyword evidence="3" id="KW-0732">Signal</keyword>
<evidence type="ECO:0000256" key="2">
    <source>
        <dbReference type="SAM" id="Phobius"/>
    </source>
</evidence>
<reference evidence="4" key="1">
    <citation type="journal article" date="2014" name="Int. J. Syst. Evol. Microbiol.">
        <title>Complete genome sequence of Corynebacterium casei LMG S-19264T (=DSM 44701T), isolated from a smear-ripened cheese.</title>
        <authorList>
            <consortium name="US DOE Joint Genome Institute (JGI-PGF)"/>
            <person name="Walter F."/>
            <person name="Albersmeier A."/>
            <person name="Kalinowski J."/>
            <person name="Ruckert C."/>
        </authorList>
    </citation>
    <scope>NUCLEOTIDE SEQUENCE</scope>
    <source>
        <strain evidence="4">CGMCC 1.12785</strain>
    </source>
</reference>
<keyword evidence="2" id="KW-0812">Transmembrane</keyword>
<dbReference type="AlphaFoldDB" id="A0A8J2U0W9"/>
<feature type="region of interest" description="Disordered" evidence="1">
    <location>
        <begin position="187"/>
        <end position="229"/>
    </location>
</feature>
<name>A0A8J2U0W9_9MICO</name>
<evidence type="ECO:0008006" key="6">
    <source>
        <dbReference type="Google" id="ProtNLM"/>
    </source>
</evidence>
<keyword evidence="2" id="KW-1133">Transmembrane helix</keyword>
<dbReference type="EMBL" id="BMFY01000019">
    <property type="protein sequence ID" value="GGA26793.1"/>
    <property type="molecule type" value="Genomic_DNA"/>
</dbReference>
<evidence type="ECO:0000313" key="5">
    <source>
        <dbReference type="Proteomes" id="UP000616114"/>
    </source>
</evidence>
<sequence>MNRAATFTGRLTAAALAAFLGLTGLFALTAAPASAAPQVSVSGQPPADGPGELQLSGSGFQSVEGGFGGIYVLFGWVSDPQGGSWRPSQNGVTGRDYRYQYDDETNPEGYQLFVTFPGSSTASAANGGELSADGTWSGTLKTQGAVFDTFDRQGNRETLDCTQVQCGIITIGAHGVKNANNESFTPVDFSGAGEAGAAGDDGGNADEGEAAAGDQASEEPAEEAPAAAAVPETAAPVAAPLIDPTSLAEGTRMFTLLLVLLAVAVVLGLSIIGLSFGIGGYLAAKSLLLGVSPEALERERGKRERRAIKAREKRKRKTDAVRRREELRTVRAQAKNSSQLARGEMEQLPPAAESYDEIVRFFENDPNTPPAEPAYPAPGSGAGQGPGIDPEAPTTVQPAVSGRRETGEPATAVVGSVPADPDSSRGDQRGPRKETP</sequence>
<protein>
    <recommendedName>
        <fullName evidence="6">Minor silk ampullate protein</fullName>
    </recommendedName>
</protein>
<feature type="region of interest" description="Disordered" evidence="1">
    <location>
        <begin position="362"/>
        <end position="436"/>
    </location>
</feature>
<gene>
    <name evidence="4" type="ORF">GCM10011333_32020</name>
</gene>
<dbReference type="Gene3D" id="2.60.40.230">
    <property type="entry name" value="Neocarzinostatin-like"/>
    <property type="match status" value="1"/>
</dbReference>
<evidence type="ECO:0000256" key="3">
    <source>
        <dbReference type="SAM" id="SignalP"/>
    </source>
</evidence>
<feature type="compositionally biased region" description="Basic and acidic residues" evidence="1">
    <location>
        <begin position="422"/>
        <end position="436"/>
    </location>
</feature>
<reference evidence="4" key="2">
    <citation type="submission" date="2020-09" db="EMBL/GenBank/DDBJ databases">
        <authorList>
            <person name="Sun Q."/>
            <person name="Zhou Y."/>
        </authorList>
    </citation>
    <scope>NUCLEOTIDE SEQUENCE</scope>
    <source>
        <strain evidence="4">CGMCC 1.12785</strain>
    </source>
</reference>
<accession>A0A8J2U0W9</accession>
<feature type="compositionally biased region" description="Basic and acidic residues" evidence="1">
    <location>
        <begin position="300"/>
        <end position="310"/>
    </location>
</feature>
<proteinExistence type="predicted"/>
<evidence type="ECO:0000313" key="4">
    <source>
        <dbReference type="EMBL" id="GGA26793.1"/>
    </source>
</evidence>
<dbReference type="RefSeq" id="WP_188551909.1">
    <property type="nucleotide sequence ID" value="NZ_BMFY01000019.1"/>
</dbReference>
<feature type="compositionally biased region" description="Pro residues" evidence="1">
    <location>
        <begin position="367"/>
        <end position="376"/>
    </location>
</feature>